<evidence type="ECO:0000313" key="2">
    <source>
        <dbReference type="Proteomes" id="UP000198894"/>
    </source>
</evidence>
<dbReference type="EMBL" id="FNEE01000021">
    <property type="protein sequence ID" value="SDK80491.1"/>
    <property type="molecule type" value="Genomic_DNA"/>
</dbReference>
<keyword evidence="2" id="KW-1185">Reference proteome</keyword>
<organism evidence="1 2">
    <name type="scientific">Mesorhizobium muleiense</name>
    <dbReference type="NCBI Taxonomy" id="1004279"/>
    <lineage>
        <taxon>Bacteria</taxon>
        <taxon>Pseudomonadati</taxon>
        <taxon>Pseudomonadota</taxon>
        <taxon>Alphaproteobacteria</taxon>
        <taxon>Hyphomicrobiales</taxon>
        <taxon>Phyllobacteriaceae</taxon>
        <taxon>Mesorhizobium</taxon>
    </lineage>
</organism>
<gene>
    <name evidence="1" type="ORF">SAMN05428953_1218</name>
</gene>
<sequence length="37" mass="3849">MPAIDRGVVLVAEGANGDVALLRFPSSATLAFENFTV</sequence>
<proteinExistence type="predicted"/>
<protein>
    <submittedName>
        <fullName evidence="1">Uncharacterized protein</fullName>
    </submittedName>
</protein>
<dbReference type="Proteomes" id="UP000198894">
    <property type="component" value="Unassembled WGS sequence"/>
</dbReference>
<evidence type="ECO:0000313" key="1">
    <source>
        <dbReference type="EMBL" id="SDK80491.1"/>
    </source>
</evidence>
<dbReference type="AlphaFoldDB" id="A0A1G9EWK7"/>
<accession>A0A1G9EWK7</accession>
<name>A0A1G9EWK7_9HYPH</name>
<reference evidence="2" key="1">
    <citation type="submission" date="2016-10" db="EMBL/GenBank/DDBJ databases">
        <authorList>
            <person name="Varghese N."/>
            <person name="Submissions S."/>
        </authorList>
    </citation>
    <scope>NUCLEOTIDE SEQUENCE [LARGE SCALE GENOMIC DNA]</scope>
    <source>
        <strain evidence="2">CGMCC 1.11022</strain>
    </source>
</reference>